<dbReference type="SUPFAM" id="SSF82199">
    <property type="entry name" value="SET domain"/>
    <property type="match status" value="1"/>
</dbReference>
<organism evidence="3 4">
    <name type="scientific">Apiospora hydei</name>
    <dbReference type="NCBI Taxonomy" id="1337664"/>
    <lineage>
        <taxon>Eukaryota</taxon>
        <taxon>Fungi</taxon>
        <taxon>Dikarya</taxon>
        <taxon>Ascomycota</taxon>
        <taxon>Pezizomycotina</taxon>
        <taxon>Sordariomycetes</taxon>
        <taxon>Xylariomycetidae</taxon>
        <taxon>Amphisphaeriales</taxon>
        <taxon>Apiosporaceae</taxon>
        <taxon>Apiospora</taxon>
    </lineage>
</organism>
<dbReference type="Proteomes" id="UP001433268">
    <property type="component" value="Unassembled WGS sequence"/>
</dbReference>
<dbReference type="Pfam" id="PF00856">
    <property type="entry name" value="SET"/>
    <property type="match status" value="1"/>
</dbReference>
<accession>A0ABR1WWX6</accession>
<dbReference type="RefSeq" id="XP_066670562.1">
    <property type="nucleotide sequence ID" value="XM_066806944.1"/>
</dbReference>
<dbReference type="CDD" id="cd20071">
    <property type="entry name" value="SET_SMYD"/>
    <property type="match status" value="1"/>
</dbReference>
<feature type="region of interest" description="Disordered" evidence="1">
    <location>
        <begin position="1"/>
        <end position="37"/>
    </location>
</feature>
<reference evidence="3 4" key="1">
    <citation type="submission" date="2023-01" db="EMBL/GenBank/DDBJ databases">
        <title>Analysis of 21 Apiospora genomes using comparative genomics revels a genus with tremendous synthesis potential of carbohydrate active enzymes and secondary metabolites.</title>
        <authorList>
            <person name="Sorensen T."/>
        </authorList>
    </citation>
    <scope>NUCLEOTIDE SEQUENCE [LARGE SCALE GENOMIC DNA]</scope>
    <source>
        <strain evidence="3 4">CBS 114990</strain>
    </source>
</reference>
<name>A0ABR1WWX6_9PEZI</name>
<evidence type="ECO:0000259" key="2">
    <source>
        <dbReference type="Pfam" id="PF00856"/>
    </source>
</evidence>
<dbReference type="Gene3D" id="2.170.270.10">
    <property type="entry name" value="SET domain"/>
    <property type="match status" value="1"/>
</dbReference>
<dbReference type="EMBL" id="JAQQWN010000004">
    <property type="protein sequence ID" value="KAK8087668.1"/>
    <property type="molecule type" value="Genomic_DNA"/>
</dbReference>
<dbReference type="PANTHER" id="PTHR47332">
    <property type="entry name" value="SET DOMAIN-CONTAINING PROTEIN 5"/>
    <property type="match status" value="1"/>
</dbReference>
<dbReference type="PANTHER" id="PTHR47332:SF4">
    <property type="entry name" value="SET DOMAIN-CONTAINING PROTEIN 5"/>
    <property type="match status" value="1"/>
</dbReference>
<comment type="caution">
    <text evidence="3">The sequence shown here is derived from an EMBL/GenBank/DDBJ whole genome shotgun (WGS) entry which is preliminary data.</text>
</comment>
<gene>
    <name evidence="3" type="ORF">PG997_002629</name>
</gene>
<keyword evidence="4" id="KW-1185">Reference proteome</keyword>
<dbReference type="GeneID" id="92040004"/>
<feature type="domain" description="SET" evidence="2">
    <location>
        <begin position="75"/>
        <end position="127"/>
    </location>
</feature>
<evidence type="ECO:0000313" key="3">
    <source>
        <dbReference type="EMBL" id="KAK8087668.1"/>
    </source>
</evidence>
<sequence length="300" mass="32626">MTPPSSSNPPAPARAGAPSPPGPSPAAPRRPLRPPGLLPATQQRFRALRDRNATVPFQSPAKAFAENSFALGPDAHGFFPLLSRFNHCCIPNAAVPLINAQDAAADTGPALIATRDIAAGDEIAFSYDPRFESRTARELHASLGFACGCRACHPPGTRFQRASDLRRRLIRGLQFMVSGDNEDEGEGPSERFHVIADPEVRRRVAECRTPLSVLLVCNLLTQCLMEAEGILDDFEIGRLQPGAAAMAKMFRRPENASVARFAMTQRTPGERLRVAFSLYGRVDDGDEEMAYTLRHIQGLS</sequence>
<dbReference type="InterPro" id="IPR001214">
    <property type="entry name" value="SET_dom"/>
</dbReference>
<evidence type="ECO:0000313" key="4">
    <source>
        <dbReference type="Proteomes" id="UP001433268"/>
    </source>
</evidence>
<dbReference type="InterPro" id="IPR046341">
    <property type="entry name" value="SET_dom_sf"/>
</dbReference>
<evidence type="ECO:0000256" key="1">
    <source>
        <dbReference type="SAM" id="MobiDB-lite"/>
    </source>
</evidence>
<protein>
    <recommendedName>
        <fullName evidence="2">SET domain-containing protein</fullName>
    </recommendedName>
</protein>
<dbReference type="InterPro" id="IPR053185">
    <property type="entry name" value="SET_domain_protein"/>
</dbReference>
<proteinExistence type="predicted"/>